<feature type="compositionally biased region" description="Polar residues" evidence="1">
    <location>
        <begin position="621"/>
        <end position="645"/>
    </location>
</feature>
<dbReference type="AlphaFoldDB" id="A0A5C5XZW6"/>
<dbReference type="GO" id="GO:0000272">
    <property type="term" value="P:polysaccharide catabolic process"/>
    <property type="evidence" value="ECO:0007669"/>
    <property type="project" value="InterPro"/>
</dbReference>
<feature type="region of interest" description="Disordered" evidence="1">
    <location>
        <begin position="218"/>
        <end position="273"/>
    </location>
</feature>
<feature type="region of interest" description="Disordered" evidence="1">
    <location>
        <begin position="665"/>
        <end position="685"/>
    </location>
</feature>
<evidence type="ECO:0000259" key="2">
    <source>
        <dbReference type="Pfam" id="PF24595"/>
    </source>
</evidence>
<dbReference type="Pfam" id="PF24595">
    <property type="entry name" value="DUF7619"/>
    <property type="match status" value="1"/>
</dbReference>
<sequence>MQERLRSSTQTVAVFDSCYSGALISQLSGENLTTIASTDYYQAAQDTPSFSSQFVPRLSSERHRGLEQIVASAADAQRAKYIDGSSAGSLAQIRKSDAFRDALRGEGVARNEPIADVLAREKQLRGDAKGIDTSGDGLVDSFAVDLNADGTPEAIIPDYNGDGELRKSDFTNRNSVDIEALTPAQRDQYKIFQEFSDIQKGFRASSRFALQDPVISGRLDGDPIDQVDSKGSGGATTTVGDDQTTKPEKGKVRGERGRSFDPNEKVGPAGFGEQGFLRNGMSLPYTIFFENDPEKATLPAQEVFITEVLDEDFDLTTFELGDMMVGDRLIEVPSDRTAWSTELPLDDPEFDLILSIEAELDFPTRTVTWTFATIDAETGLLTAEFDAGFLPVNDETGRGEGQVNYSIRPKADLATGTELTGSAEIVFDVNDPLITNSTLNTIDIDPPQATVDQLPETSLALFKVSWEGIDVDGSGIANYDVFVATDDGPFEQWLDGVSGTSRFFRGEVGSEYAFYATATDNVGLRELSSPAVEATTRVVASPWTNQTNRYDVNARDGVTAADALGVINELLRRSYSDPETSVLPSTTPDGFSGPFLDVNQDGQATALDALQVINFLIRRSQTGEPESPSTSIASMPVPTATSVDQPDSKDELALDVHGDLATNLLRTSSGDSSSPDSDQTVSTSHDDWDVGLLSVLANTGPSDAESDQSTAALLKDEHLLGEWPIDQNGR</sequence>
<comment type="caution">
    <text evidence="3">The sequence shown here is derived from an EMBL/GenBank/DDBJ whole genome shotgun (WGS) entry which is preliminary data.</text>
</comment>
<feature type="domain" description="DUF7619" evidence="2">
    <location>
        <begin position="377"/>
        <end position="440"/>
    </location>
</feature>
<feature type="region of interest" description="Disordered" evidence="1">
    <location>
        <begin position="621"/>
        <end position="648"/>
    </location>
</feature>
<reference evidence="3 4" key="1">
    <citation type="submission" date="2019-02" db="EMBL/GenBank/DDBJ databases">
        <title>Deep-cultivation of Planctomycetes and their phenomic and genomic characterization uncovers novel biology.</title>
        <authorList>
            <person name="Wiegand S."/>
            <person name="Jogler M."/>
            <person name="Boedeker C."/>
            <person name="Pinto D."/>
            <person name="Vollmers J."/>
            <person name="Rivas-Marin E."/>
            <person name="Kohn T."/>
            <person name="Peeters S.H."/>
            <person name="Heuer A."/>
            <person name="Rast P."/>
            <person name="Oberbeckmann S."/>
            <person name="Bunk B."/>
            <person name="Jeske O."/>
            <person name="Meyerdierks A."/>
            <person name="Storesund J.E."/>
            <person name="Kallscheuer N."/>
            <person name="Luecker S."/>
            <person name="Lage O.M."/>
            <person name="Pohl T."/>
            <person name="Merkel B.J."/>
            <person name="Hornburger P."/>
            <person name="Mueller R.-W."/>
            <person name="Bruemmer F."/>
            <person name="Labrenz M."/>
            <person name="Spormann A.M."/>
            <person name="Op Den Camp H."/>
            <person name="Overmann J."/>
            <person name="Amann R."/>
            <person name="Jetten M.S.M."/>
            <person name="Mascher T."/>
            <person name="Medema M.H."/>
            <person name="Devos D.P."/>
            <person name="Kaster A.-K."/>
            <person name="Ovreas L."/>
            <person name="Rohde M."/>
            <person name="Galperin M.Y."/>
            <person name="Jogler C."/>
        </authorList>
    </citation>
    <scope>NUCLEOTIDE SEQUENCE [LARGE SCALE GENOMIC DNA]</scope>
    <source>
        <strain evidence="3 4">Pan14r</strain>
    </source>
</reference>
<dbReference type="Proteomes" id="UP000317238">
    <property type="component" value="Unassembled WGS sequence"/>
</dbReference>
<evidence type="ECO:0000313" key="4">
    <source>
        <dbReference type="Proteomes" id="UP000317238"/>
    </source>
</evidence>
<evidence type="ECO:0000256" key="1">
    <source>
        <dbReference type="SAM" id="MobiDB-lite"/>
    </source>
</evidence>
<feature type="compositionally biased region" description="Low complexity" evidence="1">
    <location>
        <begin position="668"/>
        <end position="678"/>
    </location>
</feature>
<keyword evidence="4" id="KW-1185">Reference proteome</keyword>
<gene>
    <name evidence="3" type="ORF">Pan14r_00810</name>
</gene>
<organism evidence="3 4">
    <name type="scientific">Crateriforma conspicua</name>
    <dbReference type="NCBI Taxonomy" id="2527996"/>
    <lineage>
        <taxon>Bacteria</taxon>
        <taxon>Pseudomonadati</taxon>
        <taxon>Planctomycetota</taxon>
        <taxon>Planctomycetia</taxon>
        <taxon>Planctomycetales</taxon>
        <taxon>Planctomycetaceae</taxon>
        <taxon>Crateriforma</taxon>
    </lineage>
</organism>
<dbReference type="GO" id="GO:0004553">
    <property type="term" value="F:hydrolase activity, hydrolyzing O-glycosyl compounds"/>
    <property type="evidence" value="ECO:0007669"/>
    <property type="project" value="InterPro"/>
</dbReference>
<dbReference type="InterPro" id="IPR055353">
    <property type="entry name" value="DUF7619"/>
</dbReference>
<proteinExistence type="predicted"/>
<protein>
    <recommendedName>
        <fullName evidence="2">DUF7619 domain-containing protein</fullName>
    </recommendedName>
</protein>
<accession>A0A5C5XZW6</accession>
<dbReference type="Pfam" id="PF00404">
    <property type="entry name" value="Dockerin_1"/>
    <property type="match status" value="1"/>
</dbReference>
<dbReference type="InterPro" id="IPR002105">
    <property type="entry name" value="Dockerin_1_rpt"/>
</dbReference>
<dbReference type="EMBL" id="SJPL01000001">
    <property type="protein sequence ID" value="TWT67843.1"/>
    <property type="molecule type" value="Genomic_DNA"/>
</dbReference>
<name>A0A5C5XZW6_9PLAN</name>
<evidence type="ECO:0000313" key="3">
    <source>
        <dbReference type="EMBL" id="TWT67843.1"/>
    </source>
</evidence>
<feature type="compositionally biased region" description="Basic and acidic residues" evidence="1">
    <location>
        <begin position="243"/>
        <end position="264"/>
    </location>
</feature>